<dbReference type="InterPro" id="IPR043026">
    <property type="entry name" value="Orbi_VP4_C"/>
</dbReference>
<dbReference type="InterPro" id="IPR007753">
    <property type="entry name" value="Orbi_VP4"/>
</dbReference>
<dbReference type="InterPro" id="IPR029063">
    <property type="entry name" value="SAM-dependent_MTases_sf"/>
</dbReference>
<dbReference type="Gene3D" id="1.20.1280.200">
    <property type="entry name" value="Orbivirus VP4 core protein, C-terminal domain"/>
    <property type="match status" value="1"/>
</dbReference>
<evidence type="ECO:0000256" key="6">
    <source>
        <dbReference type="ARBA" id="ARBA00022770"/>
    </source>
</evidence>
<comment type="similarity">
    <text evidence="3">Belongs to the orbivirus VP4 family.</text>
</comment>
<evidence type="ECO:0000256" key="1">
    <source>
        <dbReference type="ARBA" id="ARBA00002541"/>
    </source>
</evidence>
<comment type="function">
    <text evidence="1">The VP4 protein is one of the five proteins (with VP1, VP3, VP6 and VP7) which form the inner capsid of the virus.</text>
</comment>
<evidence type="ECO:0000256" key="5">
    <source>
        <dbReference type="ARBA" id="ARBA00022561"/>
    </source>
</evidence>
<dbReference type="SUPFAM" id="SSF53335">
    <property type="entry name" value="S-adenosyl-L-methionine-dependent methyltransferases"/>
    <property type="match status" value="1"/>
</dbReference>
<dbReference type="CDD" id="cd20758">
    <property type="entry name" value="capping_2-OMTase_Orbivirus"/>
    <property type="match status" value="1"/>
</dbReference>
<evidence type="ECO:0000256" key="3">
    <source>
        <dbReference type="ARBA" id="ARBA00009708"/>
    </source>
</evidence>
<evidence type="ECO:0000313" key="8">
    <source>
        <dbReference type="EMBL" id="QBL15265.1"/>
    </source>
</evidence>
<evidence type="ECO:0000256" key="7">
    <source>
        <dbReference type="ARBA" id="ARBA00022844"/>
    </source>
</evidence>
<dbReference type="Gene3D" id="3.40.50.150">
    <property type="entry name" value="Vaccinia Virus protein VP39"/>
    <property type="match status" value="1"/>
</dbReference>
<reference evidence="8" key="1">
    <citation type="journal article" date="2019" name="Viruses">
        <title>Discovery and Characterization of Bukakata orbivirus (Reoviridae:Orbivirus), a Novel Virus from a Ugandan Bat.</title>
        <authorList>
            <person name="Fagre A.C."/>
            <person name="Lee J.S."/>
            <person name="Kityo R.M."/>
            <person name="Bergren N.A."/>
            <person name="Mossel E.C."/>
            <person name="Nakayiki T."/>
            <person name="Nalikka B."/>
            <person name="Nyakarahuka L."/>
            <person name="Gilbert A.T."/>
            <person name="Peterhans J.K."/>
            <person name="Crabtree M.B."/>
            <person name="Towner J.S."/>
            <person name="Amman B.R."/>
            <person name="Sealy T.K."/>
            <person name="Schuh A.J."/>
            <person name="Nichol S.T."/>
            <person name="Lutwama J.J."/>
            <person name="Miller B.R."/>
            <person name="Kading R.C."/>
        </authorList>
    </citation>
    <scope>NUCLEOTIDE SEQUENCE</scope>
    <source>
        <strain evidence="8">DakAnK 654</strain>
    </source>
</reference>
<name>A0A482A621_9REOV</name>
<sequence>MSRSHAVLLLSREANAILKDSFLPRLNLSDRPDLNTLWIRNGQYQGDVLAVGPVDTFSLRQLRGHGFIFVGVRGTKFRTRCRHVEPDVILKRGMSTKEAETRIGETRLRMRRAFGNAVRSYAARMCTVFHGSEVETLIEMDPLLVEICGLPKKPPVGTTRGKITYTTDSGVDEKLVSMLDYALFGFRVVIYVGAGDGRTVKRFFQQQPARAARIKWICVDPVEPITIPGVLHFRECITQPSQLLRFRTHEPTLLLWDVRTDRAGADDMSWEERTMQEDELGRRVALENRTWLNAALLKTRIPFSDFTVITSELLFQPGAPAEMYEVRNWLQLEGPGLKREWLGSPREVRVDRAWLLEGCHRLHGRDRGRRLKTEMIAYLHIRRINGLADSRTGARADLFYLTNGCNPRTGVEDVLARSTVCTLWASEEKFYDYDDWFYDPRMAMLKHCTLERMVLDGLGFMLLGVWLKWFDERISFDPWWASNFIIMFPRPTHASVPDVSLCRFIGLRTASSHLRIREPAAHARADVVKSVGLDLSGHLYVTLHTGWYTCDLIWWFEMILKWSAQDAHQKKSELERANAEVLEWKEDRASDPWHLRCDLIAALRMYQEREESRSPHLASLVTPWVEMLRAGAGAS</sequence>
<evidence type="ECO:0000256" key="2">
    <source>
        <dbReference type="ARBA" id="ARBA00004328"/>
    </source>
</evidence>
<keyword evidence="5" id="KW-0167">Capsid protein</keyword>
<keyword evidence="6" id="KW-1152">Outer capsid protein</keyword>
<dbReference type="GO" id="GO:0039624">
    <property type="term" value="C:viral outer capsid"/>
    <property type="evidence" value="ECO:0007669"/>
    <property type="project" value="UniProtKB-KW"/>
</dbReference>
<accession>A0A482A621</accession>
<proteinExistence type="inferred from homology"/>
<evidence type="ECO:0000256" key="4">
    <source>
        <dbReference type="ARBA" id="ARBA00021787"/>
    </source>
</evidence>
<organism evidence="8">
    <name type="scientific">Fomede virus</name>
    <dbReference type="NCBI Taxonomy" id="2547356"/>
    <lineage>
        <taxon>Viruses</taxon>
        <taxon>Riboviria</taxon>
        <taxon>Orthornavirae</taxon>
        <taxon>Duplornaviricota</taxon>
        <taxon>Resentoviricetes</taxon>
        <taxon>Reovirales</taxon>
        <taxon>Sedoreoviridae</taxon>
        <taxon>Orbivirus</taxon>
        <taxon>Orbivirus chobarense</taxon>
        <taxon>Chobar Gorge virus</taxon>
    </lineage>
</organism>
<comment type="subcellular location">
    <subcellularLocation>
        <location evidence="2">Virion</location>
    </subcellularLocation>
</comment>
<protein>
    <recommendedName>
        <fullName evidence="4">Core protein VP4</fullName>
    </recommendedName>
</protein>
<keyword evidence="7" id="KW-0946">Virion</keyword>
<dbReference type="EMBL" id="MK359227">
    <property type="protein sequence ID" value="QBL15265.1"/>
    <property type="molecule type" value="Genomic_RNA"/>
</dbReference>
<dbReference type="Pfam" id="PF05059">
    <property type="entry name" value="Orbi_VP4"/>
    <property type="match status" value="1"/>
</dbReference>